<name>A0AAF0CG48_9PROT</name>
<feature type="coiled-coil region" evidence="1">
    <location>
        <begin position="238"/>
        <end position="265"/>
    </location>
</feature>
<feature type="region of interest" description="Disordered" evidence="2">
    <location>
        <begin position="663"/>
        <end position="694"/>
    </location>
</feature>
<sequence>MKSNAPWSVKGIERDAREAAKEAARREGMTVGEWLNQMIYSHGQEGASSSGEIEGLKLRDIVTAIEHLRNRIVEAEKKNVDSLSHLSRNVGGVVERVQRLERVKPQEGTYQDLDERLGKIEKAGGDRNRIDALKALEKAVSQVAVQFSSAQKTTLHRLDSAEAQLQEFAERIDRVGEGDNAADVNSLRTAIEGLAERVARAEKVASEAAALKDAAATSADPEFVEQTGARLRVLGDEIKRGEDQIRAFEKTISKLADQIEAAEKRSSDGVQKVAETIAEVREQITAEVSDKDSPDVEALVASARQETEAKLEGLQRSFDEMKKRMEALRDSAASSTSPAPADQATAKQDAIETVADSADASSPAQTDLEEAGAGDQNEIDELEDAVAALEADTEAEEDPFAFDDDIETETEDDASAEAGDDFTFQLDDDAEEDAGSEPVQAAGEETQVGDARSRLAKVRNALTGDGFSEEHEEEPSSEDEDDELSALLSDLDEVSPEQFDDEDDEDVQDPGTASLAPASNVEFDDSEDDEDGEDVSEVQSEAGAEYAGDHGEESAVETDDEEQDDYAASARRRAEEAASQDDSGEKRLTRRNLTAKQRAILAARARQKRLTAESEHVEDDDEAPKQEHQSLSQDQSSENEVDETNASPASRFAKITSALSAARSRLGRNKSNDDDINAETTNAVPQDEDEPRRNGDRAALETLKATSSARPVTFALIGAIVLAFAALAYLMKDVIFPANPDATATTSAPATTDETQVNVEEPGASQQAAAEDSNLPVVPEAPAIDPEALYLEAMASLEAAENEEAAIAAVGQLQDAAALGFPPAQLQLGELYKTGQGVEQDLGQARVWFRRAANGGNVLAMHRIGVMTARGDGGPADSQEAIAWFEQAANFGLVDSQYNLGAIYHPTENGGSVQNAESAFYWYSLAAQNGDSAAEPLAAGVGAGLTSSEREAVNERLSAWTAQTPDPTANIMSQ</sequence>
<feature type="compositionally biased region" description="Acidic residues" evidence="2">
    <location>
        <begin position="522"/>
        <end position="536"/>
    </location>
</feature>
<dbReference type="KEGG" id="hfl:PUV54_10115"/>
<keyword evidence="4" id="KW-1185">Reference proteome</keyword>
<feature type="compositionally biased region" description="Low complexity" evidence="2">
    <location>
        <begin position="330"/>
        <end position="346"/>
    </location>
</feature>
<dbReference type="EMBL" id="CP118166">
    <property type="protein sequence ID" value="WDI30312.1"/>
    <property type="molecule type" value="Genomic_DNA"/>
</dbReference>
<feature type="compositionally biased region" description="Acidic residues" evidence="2">
    <location>
        <begin position="470"/>
        <end position="508"/>
    </location>
</feature>
<organism evidence="3 4">
    <name type="scientific">Hyphococcus flavus</name>
    <dbReference type="NCBI Taxonomy" id="1866326"/>
    <lineage>
        <taxon>Bacteria</taxon>
        <taxon>Pseudomonadati</taxon>
        <taxon>Pseudomonadota</taxon>
        <taxon>Alphaproteobacteria</taxon>
        <taxon>Parvularculales</taxon>
        <taxon>Parvularculaceae</taxon>
        <taxon>Hyphococcus</taxon>
    </lineage>
</organism>
<dbReference type="InterPro" id="IPR052945">
    <property type="entry name" value="Mitotic_Regulator"/>
</dbReference>
<reference evidence="3" key="1">
    <citation type="submission" date="2023-02" db="EMBL/GenBank/DDBJ databases">
        <title>Genome sequence of Hyphococcus flavus.</title>
        <authorList>
            <person name="Rong J.-C."/>
            <person name="Zhao Q."/>
            <person name="Yi M."/>
            <person name="Wu J.-Y."/>
        </authorList>
    </citation>
    <scope>NUCLEOTIDE SEQUENCE</scope>
    <source>
        <strain evidence="3">MCCC 1K03223</strain>
    </source>
</reference>
<evidence type="ECO:0000313" key="4">
    <source>
        <dbReference type="Proteomes" id="UP001214043"/>
    </source>
</evidence>
<feature type="region of interest" description="Disordered" evidence="2">
    <location>
        <begin position="743"/>
        <end position="773"/>
    </location>
</feature>
<evidence type="ECO:0000256" key="2">
    <source>
        <dbReference type="SAM" id="MobiDB-lite"/>
    </source>
</evidence>
<keyword evidence="1" id="KW-0175">Coiled coil</keyword>
<dbReference type="SMART" id="SM00671">
    <property type="entry name" value="SEL1"/>
    <property type="match status" value="3"/>
</dbReference>
<dbReference type="AlphaFoldDB" id="A0AAF0CG48"/>
<feature type="coiled-coil region" evidence="1">
    <location>
        <begin position="158"/>
        <end position="204"/>
    </location>
</feature>
<feature type="compositionally biased region" description="Low complexity" evidence="2">
    <location>
        <begin position="743"/>
        <end position="752"/>
    </location>
</feature>
<evidence type="ECO:0000313" key="3">
    <source>
        <dbReference type="EMBL" id="WDI30312.1"/>
    </source>
</evidence>
<dbReference type="Pfam" id="PF08238">
    <property type="entry name" value="Sel1"/>
    <property type="match status" value="3"/>
</dbReference>
<protein>
    <recommendedName>
        <fullName evidence="5">Localization factor PodJL</fullName>
    </recommendedName>
</protein>
<accession>A0AAF0CG48</accession>
<dbReference type="PANTHER" id="PTHR43628">
    <property type="entry name" value="ACTIVATOR OF C KINASE PROTEIN 1-RELATED"/>
    <property type="match status" value="1"/>
</dbReference>
<feature type="compositionally biased region" description="Acidic residues" evidence="2">
    <location>
        <begin position="391"/>
        <end position="435"/>
    </location>
</feature>
<feature type="compositionally biased region" description="Acidic residues" evidence="2">
    <location>
        <begin position="367"/>
        <end position="384"/>
    </location>
</feature>
<dbReference type="PANTHER" id="PTHR43628:SF1">
    <property type="entry name" value="CHITIN SYNTHASE REGULATORY FACTOR 2-RELATED"/>
    <property type="match status" value="1"/>
</dbReference>
<feature type="region of interest" description="Disordered" evidence="2">
    <location>
        <begin position="1"/>
        <end position="27"/>
    </location>
</feature>
<proteinExistence type="predicted"/>
<dbReference type="Proteomes" id="UP001214043">
    <property type="component" value="Chromosome"/>
</dbReference>
<feature type="compositionally biased region" description="Basic and acidic residues" evidence="2">
    <location>
        <begin position="11"/>
        <end position="27"/>
    </location>
</feature>
<dbReference type="RefSeq" id="WP_274492110.1">
    <property type="nucleotide sequence ID" value="NZ_CP118166.1"/>
</dbReference>
<feature type="compositionally biased region" description="Basic and acidic residues" evidence="2">
    <location>
        <begin position="313"/>
        <end position="329"/>
    </location>
</feature>
<feature type="compositionally biased region" description="Acidic residues" evidence="2">
    <location>
        <begin position="554"/>
        <end position="565"/>
    </location>
</feature>
<feature type="region of interest" description="Disordered" evidence="2">
    <location>
        <begin position="313"/>
        <end position="651"/>
    </location>
</feature>
<gene>
    <name evidence="3" type="ORF">PUV54_10115</name>
</gene>
<feature type="compositionally biased region" description="Polar residues" evidence="2">
    <location>
        <begin position="753"/>
        <end position="768"/>
    </location>
</feature>
<dbReference type="InterPro" id="IPR006597">
    <property type="entry name" value="Sel1-like"/>
</dbReference>
<dbReference type="InterPro" id="IPR011990">
    <property type="entry name" value="TPR-like_helical_dom_sf"/>
</dbReference>
<dbReference type="Gene3D" id="1.25.40.10">
    <property type="entry name" value="Tetratricopeptide repeat domain"/>
    <property type="match status" value="1"/>
</dbReference>
<dbReference type="SUPFAM" id="SSF81901">
    <property type="entry name" value="HCP-like"/>
    <property type="match status" value="1"/>
</dbReference>
<evidence type="ECO:0000256" key="1">
    <source>
        <dbReference type="SAM" id="Coils"/>
    </source>
</evidence>
<evidence type="ECO:0008006" key="5">
    <source>
        <dbReference type="Google" id="ProtNLM"/>
    </source>
</evidence>